<dbReference type="PROSITE" id="PS50977">
    <property type="entry name" value="HTH_TETR_2"/>
    <property type="match status" value="1"/>
</dbReference>
<dbReference type="eggNOG" id="COG1309">
    <property type="taxonomic scope" value="Bacteria"/>
</dbReference>
<feature type="DNA-binding region" description="H-T-H motif" evidence="2">
    <location>
        <begin position="50"/>
        <end position="69"/>
    </location>
</feature>
<dbReference type="AlphaFoldDB" id="A0A086Y5L3"/>
<dbReference type="SUPFAM" id="SSF48498">
    <property type="entry name" value="Tetracyclin repressor-like, C-terminal domain"/>
    <property type="match status" value="1"/>
</dbReference>
<reference evidence="5 6" key="1">
    <citation type="submission" date="2014-03" db="EMBL/GenBank/DDBJ databases">
        <title>Genome of Haematobacter massiliensis CCUG 47968.</title>
        <authorList>
            <person name="Wang D."/>
            <person name="Wang G."/>
        </authorList>
    </citation>
    <scope>NUCLEOTIDE SEQUENCE [LARGE SCALE GENOMIC DNA]</scope>
    <source>
        <strain evidence="5 6">CCUG 47968</strain>
    </source>
</reference>
<dbReference type="SUPFAM" id="SSF46689">
    <property type="entry name" value="Homeodomain-like"/>
    <property type="match status" value="1"/>
</dbReference>
<dbReference type="PRINTS" id="PR00455">
    <property type="entry name" value="HTHTETR"/>
</dbReference>
<dbReference type="InterPro" id="IPR009057">
    <property type="entry name" value="Homeodomain-like_sf"/>
</dbReference>
<feature type="domain" description="HTH tetR-type" evidence="4">
    <location>
        <begin position="27"/>
        <end position="87"/>
    </location>
</feature>
<accession>A0A086Y5L3</accession>
<evidence type="ECO:0000256" key="2">
    <source>
        <dbReference type="PROSITE-ProRule" id="PRU00335"/>
    </source>
</evidence>
<feature type="compositionally biased region" description="Basic and acidic residues" evidence="3">
    <location>
        <begin position="15"/>
        <end position="25"/>
    </location>
</feature>
<evidence type="ECO:0000256" key="3">
    <source>
        <dbReference type="SAM" id="MobiDB-lite"/>
    </source>
</evidence>
<dbReference type="InterPro" id="IPR001647">
    <property type="entry name" value="HTH_TetR"/>
</dbReference>
<gene>
    <name evidence="5" type="ORF">CN97_15495</name>
</gene>
<comment type="caution">
    <text evidence="5">The sequence shown here is derived from an EMBL/GenBank/DDBJ whole genome shotgun (WGS) entry which is preliminary data.</text>
</comment>
<dbReference type="PANTHER" id="PTHR30055">
    <property type="entry name" value="HTH-TYPE TRANSCRIPTIONAL REGULATOR RUTR"/>
    <property type="match status" value="1"/>
</dbReference>
<evidence type="ECO:0000313" key="6">
    <source>
        <dbReference type="Proteomes" id="UP000028826"/>
    </source>
</evidence>
<dbReference type="Proteomes" id="UP000028826">
    <property type="component" value="Unassembled WGS sequence"/>
</dbReference>
<dbReference type="Pfam" id="PF00440">
    <property type="entry name" value="TetR_N"/>
    <property type="match status" value="1"/>
</dbReference>
<evidence type="ECO:0000256" key="1">
    <source>
        <dbReference type="ARBA" id="ARBA00023125"/>
    </source>
</evidence>
<dbReference type="InterPro" id="IPR041490">
    <property type="entry name" value="KstR2_TetR_C"/>
</dbReference>
<dbReference type="GO" id="GO:0000976">
    <property type="term" value="F:transcription cis-regulatory region binding"/>
    <property type="evidence" value="ECO:0007669"/>
    <property type="project" value="TreeGrafter"/>
</dbReference>
<name>A0A086Y5L3_9RHOB</name>
<dbReference type="GO" id="GO:0003700">
    <property type="term" value="F:DNA-binding transcription factor activity"/>
    <property type="evidence" value="ECO:0007669"/>
    <property type="project" value="TreeGrafter"/>
</dbReference>
<protein>
    <submittedName>
        <fullName evidence="5">TetR family transcriptional regulator</fullName>
    </submittedName>
</protein>
<sequence>MRIMAKPVRRRVGRPSREEREATAPGFDRREQIVAVSAALFAEKGYDRTSMRDIAAATGILSGSLYYYFSSKKALFVEVFNAGMAVLTAGARAAAAMEAVSPWDRLERIAAAHCRALLENSGLMIMVVPRFPEGMDEYRAELVAGRDAYESIIAEAVKALDLPPDIDPQLFRLQFLGALNWSQSWYRQGLMSPEEIGIHLVRMLRPR</sequence>
<keyword evidence="6" id="KW-1185">Reference proteome</keyword>
<dbReference type="EMBL" id="JGYG01000005">
    <property type="protein sequence ID" value="KFI29563.1"/>
    <property type="molecule type" value="Genomic_DNA"/>
</dbReference>
<dbReference type="Pfam" id="PF17932">
    <property type="entry name" value="TetR_C_24"/>
    <property type="match status" value="1"/>
</dbReference>
<dbReference type="STRING" id="195105.CN97_15495"/>
<evidence type="ECO:0000259" key="4">
    <source>
        <dbReference type="PROSITE" id="PS50977"/>
    </source>
</evidence>
<keyword evidence="1 2" id="KW-0238">DNA-binding</keyword>
<dbReference type="Gene3D" id="1.10.357.10">
    <property type="entry name" value="Tetracycline Repressor, domain 2"/>
    <property type="match status" value="1"/>
</dbReference>
<evidence type="ECO:0000313" key="5">
    <source>
        <dbReference type="EMBL" id="KFI29563.1"/>
    </source>
</evidence>
<feature type="region of interest" description="Disordered" evidence="3">
    <location>
        <begin position="1"/>
        <end position="25"/>
    </location>
</feature>
<dbReference type="PANTHER" id="PTHR30055:SF226">
    <property type="entry name" value="HTH-TYPE TRANSCRIPTIONAL REGULATOR PKSA"/>
    <property type="match status" value="1"/>
</dbReference>
<proteinExistence type="predicted"/>
<dbReference type="InterPro" id="IPR050109">
    <property type="entry name" value="HTH-type_TetR-like_transc_reg"/>
</dbReference>
<dbReference type="InterPro" id="IPR036271">
    <property type="entry name" value="Tet_transcr_reg_TetR-rel_C_sf"/>
</dbReference>
<organism evidence="5 6">
    <name type="scientific">Haematobacter massiliensis</name>
    <dbReference type="NCBI Taxonomy" id="195105"/>
    <lineage>
        <taxon>Bacteria</taxon>
        <taxon>Pseudomonadati</taxon>
        <taxon>Pseudomonadota</taxon>
        <taxon>Alphaproteobacteria</taxon>
        <taxon>Rhodobacterales</taxon>
        <taxon>Paracoccaceae</taxon>
        <taxon>Haematobacter</taxon>
    </lineage>
</organism>